<dbReference type="SUPFAM" id="SSF49785">
    <property type="entry name" value="Galactose-binding domain-like"/>
    <property type="match status" value="1"/>
</dbReference>
<organism evidence="3 4">
    <name type="scientific">Mycena chlorophos</name>
    <name type="common">Agaric fungus</name>
    <name type="synonym">Agaricus chlorophos</name>
    <dbReference type="NCBI Taxonomy" id="658473"/>
    <lineage>
        <taxon>Eukaryota</taxon>
        <taxon>Fungi</taxon>
        <taxon>Dikarya</taxon>
        <taxon>Basidiomycota</taxon>
        <taxon>Agaricomycotina</taxon>
        <taxon>Agaricomycetes</taxon>
        <taxon>Agaricomycetidae</taxon>
        <taxon>Agaricales</taxon>
        <taxon>Marasmiineae</taxon>
        <taxon>Mycenaceae</taxon>
        <taxon>Mycena</taxon>
    </lineage>
</organism>
<dbReference type="PANTHER" id="PTHR12175">
    <property type="entry name" value="AD039 HT014 THIOREDOXIN FAMILY TRP26"/>
    <property type="match status" value="1"/>
</dbReference>
<reference evidence="3" key="1">
    <citation type="submission" date="2020-05" db="EMBL/GenBank/DDBJ databases">
        <title>Mycena genomes resolve the evolution of fungal bioluminescence.</title>
        <authorList>
            <person name="Tsai I.J."/>
        </authorList>
    </citation>
    <scope>NUCLEOTIDE SEQUENCE</scope>
    <source>
        <strain evidence="3">110903Hualien_Pintung</strain>
    </source>
</reference>
<dbReference type="OrthoDB" id="2635at2759"/>
<dbReference type="Proteomes" id="UP000613580">
    <property type="component" value="Unassembled WGS sequence"/>
</dbReference>
<dbReference type="AlphaFoldDB" id="A0A8H6TJT1"/>
<dbReference type="EMBL" id="JACAZE010000003">
    <property type="protein sequence ID" value="KAF7319028.1"/>
    <property type="molecule type" value="Genomic_DNA"/>
</dbReference>
<comment type="caution">
    <text evidence="3">The sequence shown here is derived from an EMBL/GenBank/DDBJ whole genome shotgun (WGS) entry which is preliminary data.</text>
</comment>
<evidence type="ECO:0000313" key="3">
    <source>
        <dbReference type="EMBL" id="KAF7319028.1"/>
    </source>
</evidence>
<evidence type="ECO:0000259" key="2">
    <source>
        <dbReference type="PROSITE" id="PS51532"/>
    </source>
</evidence>
<proteinExistence type="inferred from homology"/>
<dbReference type="GO" id="GO:0005634">
    <property type="term" value="C:nucleus"/>
    <property type="evidence" value="ECO:0007669"/>
    <property type="project" value="TreeGrafter"/>
</dbReference>
<evidence type="ECO:0000313" key="4">
    <source>
        <dbReference type="Proteomes" id="UP000613580"/>
    </source>
</evidence>
<feature type="domain" description="PITH" evidence="2">
    <location>
        <begin position="34"/>
        <end position="208"/>
    </location>
</feature>
<dbReference type="GO" id="GO:0005737">
    <property type="term" value="C:cytoplasm"/>
    <property type="evidence" value="ECO:0007669"/>
    <property type="project" value="UniProtKB-ARBA"/>
</dbReference>
<dbReference type="InterPro" id="IPR037047">
    <property type="entry name" value="PITH_dom_sf"/>
</dbReference>
<evidence type="ECO:0000256" key="1">
    <source>
        <dbReference type="ARBA" id="ARBA00025788"/>
    </source>
</evidence>
<dbReference type="Pfam" id="PF06201">
    <property type="entry name" value="PITH"/>
    <property type="match status" value="1"/>
</dbReference>
<protein>
    <submittedName>
        <fullName evidence="3">PITH domain-containing protein</fullName>
    </submittedName>
</protein>
<comment type="similarity">
    <text evidence="1">Belongs to the PITHD1 family.</text>
</comment>
<keyword evidence="4" id="KW-1185">Reference proteome</keyword>
<dbReference type="InterPro" id="IPR010400">
    <property type="entry name" value="PITH_dom"/>
</dbReference>
<dbReference type="PANTHER" id="PTHR12175:SF1">
    <property type="entry name" value="PITH DOMAIN-CONTAINING PROTEIN 1"/>
    <property type="match status" value="1"/>
</dbReference>
<accession>A0A8H6TJT1</accession>
<name>A0A8H6TJT1_MYCCL</name>
<sequence>MEPGNVGDLDILALDDARCLRVTHPSMADTSNSNANNIGSELSNLYEFIDKDGVHGLNLAVPEDAKAIIKPWDERDNTDRYAESGVDDQLILHVPFTQHVRLKSILLKLGRGEFTPRQLRIYANHPTIVDFADAENTRPHLNVSLLEGETGVVEYPFRVAAFASVTSLSLFFSDATGGDMSRIYFLGFKGEAKSTQRDGTSKLEIPAANAADASLVDRVSEKTAGSQTTAR</sequence>
<dbReference type="Gene3D" id="2.60.120.470">
    <property type="entry name" value="PITH domain"/>
    <property type="match status" value="1"/>
</dbReference>
<dbReference type="InterPro" id="IPR008979">
    <property type="entry name" value="Galactose-bd-like_sf"/>
</dbReference>
<dbReference type="InterPro" id="IPR045099">
    <property type="entry name" value="PITH1-like"/>
</dbReference>
<dbReference type="PROSITE" id="PS51532">
    <property type="entry name" value="PITH"/>
    <property type="match status" value="1"/>
</dbReference>
<gene>
    <name evidence="3" type="ORF">HMN09_00239000</name>
</gene>